<dbReference type="Pfam" id="PF07947">
    <property type="entry name" value="YhhN"/>
    <property type="match status" value="1"/>
</dbReference>
<feature type="transmembrane region" description="Helical" evidence="6">
    <location>
        <begin position="38"/>
        <end position="65"/>
    </location>
</feature>
<keyword evidence="3 6" id="KW-0812">Transmembrane</keyword>
<dbReference type="AlphaFoldDB" id="A0A6J7EWI2"/>
<comment type="subcellular location">
    <subcellularLocation>
        <location evidence="1">Membrane</location>
        <topology evidence="1">Multi-pass membrane protein</topology>
    </subcellularLocation>
</comment>
<comment type="similarity">
    <text evidence="2">Belongs to the TMEM86 family.</text>
</comment>
<dbReference type="InterPro" id="IPR012506">
    <property type="entry name" value="TMEM86B-like"/>
</dbReference>
<dbReference type="PANTHER" id="PTHR31885">
    <property type="entry name" value="GH04784P"/>
    <property type="match status" value="1"/>
</dbReference>
<protein>
    <submittedName>
        <fullName evidence="7">Unannotated protein</fullName>
    </submittedName>
</protein>
<name>A0A6J7EWI2_9ZZZZ</name>
<dbReference type="EMBL" id="CAFBLP010000072">
    <property type="protein sequence ID" value="CAB4886661.1"/>
    <property type="molecule type" value="Genomic_DNA"/>
</dbReference>
<dbReference type="GO" id="GO:0016020">
    <property type="term" value="C:membrane"/>
    <property type="evidence" value="ECO:0007669"/>
    <property type="project" value="UniProtKB-SubCell"/>
</dbReference>
<feature type="transmembrane region" description="Helical" evidence="6">
    <location>
        <begin position="186"/>
        <end position="206"/>
    </location>
</feature>
<evidence type="ECO:0000256" key="4">
    <source>
        <dbReference type="ARBA" id="ARBA00022989"/>
    </source>
</evidence>
<evidence type="ECO:0000256" key="3">
    <source>
        <dbReference type="ARBA" id="ARBA00022692"/>
    </source>
</evidence>
<keyword evidence="5 6" id="KW-0472">Membrane</keyword>
<sequence>MLTLALICTAVGMSVNWFTKLRPNPTMETVSKPIATALVMWVAVAADGPRTATVLAVVGLVFCLIGDIALLDVVDRFVVGLGSFLIGHLVFIAMFVTLHLHKPLWGIAAAAVLAVHAVTVGRRIIAGAVANKPELTAPVLAYLVIISAMAVVAPMTGRWWAVAGAAAFVLSDTLLGWREFVGKKPWFPLAVMVTYHAALVGLALSLR</sequence>
<gene>
    <name evidence="7" type="ORF">UFOPK3376_02356</name>
</gene>
<organism evidence="7">
    <name type="scientific">freshwater metagenome</name>
    <dbReference type="NCBI Taxonomy" id="449393"/>
    <lineage>
        <taxon>unclassified sequences</taxon>
        <taxon>metagenomes</taxon>
        <taxon>ecological metagenomes</taxon>
    </lineage>
</organism>
<dbReference type="PANTHER" id="PTHR31885:SF6">
    <property type="entry name" value="GH04784P"/>
    <property type="match status" value="1"/>
</dbReference>
<accession>A0A6J7EWI2</accession>
<keyword evidence="4 6" id="KW-1133">Transmembrane helix</keyword>
<feature type="transmembrane region" description="Helical" evidence="6">
    <location>
        <begin position="77"/>
        <end position="98"/>
    </location>
</feature>
<reference evidence="7" key="1">
    <citation type="submission" date="2020-05" db="EMBL/GenBank/DDBJ databases">
        <authorList>
            <person name="Chiriac C."/>
            <person name="Salcher M."/>
            <person name="Ghai R."/>
            <person name="Kavagutti S V."/>
        </authorList>
    </citation>
    <scope>NUCLEOTIDE SEQUENCE</scope>
</reference>
<evidence type="ECO:0000256" key="5">
    <source>
        <dbReference type="ARBA" id="ARBA00023136"/>
    </source>
</evidence>
<evidence type="ECO:0000256" key="1">
    <source>
        <dbReference type="ARBA" id="ARBA00004141"/>
    </source>
</evidence>
<feature type="transmembrane region" description="Helical" evidence="6">
    <location>
        <begin position="104"/>
        <end position="125"/>
    </location>
</feature>
<dbReference type="GO" id="GO:0016787">
    <property type="term" value="F:hydrolase activity"/>
    <property type="evidence" value="ECO:0007669"/>
    <property type="project" value="TreeGrafter"/>
</dbReference>
<evidence type="ECO:0000256" key="6">
    <source>
        <dbReference type="SAM" id="Phobius"/>
    </source>
</evidence>
<feature type="transmembrane region" description="Helical" evidence="6">
    <location>
        <begin position="137"/>
        <end position="153"/>
    </location>
</feature>
<evidence type="ECO:0000313" key="7">
    <source>
        <dbReference type="EMBL" id="CAB4886661.1"/>
    </source>
</evidence>
<evidence type="ECO:0000256" key="2">
    <source>
        <dbReference type="ARBA" id="ARBA00007375"/>
    </source>
</evidence>
<proteinExistence type="inferred from homology"/>